<name>A0A2J8JND8_PANTR</name>
<accession>A0A2J8JND8</accession>
<feature type="non-terminal residue" evidence="4">
    <location>
        <position position="1"/>
    </location>
</feature>
<reference evidence="4 5" key="1">
    <citation type="submission" date="2017-12" db="EMBL/GenBank/DDBJ databases">
        <title>High-resolution comparative analysis of great ape genomes.</title>
        <authorList>
            <person name="Pollen A."/>
            <person name="Hastie A."/>
            <person name="Hormozdiari F."/>
            <person name="Dougherty M."/>
            <person name="Liu R."/>
            <person name="Chaisson M."/>
            <person name="Hoppe E."/>
            <person name="Hill C."/>
            <person name="Pang A."/>
            <person name="Hillier L."/>
            <person name="Baker C."/>
            <person name="Armstrong J."/>
            <person name="Shendure J."/>
            <person name="Paten B."/>
            <person name="Wilson R."/>
            <person name="Chao H."/>
            <person name="Schneider V."/>
            <person name="Ventura M."/>
            <person name="Kronenberg Z."/>
            <person name="Murali S."/>
            <person name="Gordon D."/>
            <person name="Cantsilieris S."/>
            <person name="Munson K."/>
            <person name="Nelson B."/>
            <person name="Raja A."/>
            <person name="Underwood J."/>
            <person name="Diekhans M."/>
            <person name="Fiddes I."/>
            <person name="Haussler D."/>
            <person name="Eichler E."/>
        </authorList>
    </citation>
    <scope>NUCLEOTIDE SEQUENCE [LARGE SCALE GENOMIC DNA]</scope>
    <source>
        <strain evidence="4">Yerkes chimp pedigree #C0471</strain>
    </source>
</reference>
<feature type="region of interest" description="Disordered" evidence="2">
    <location>
        <begin position="1"/>
        <end position="54"/>
    </location>
</feature>
<feature type="domain" description="Rubicon PI3K-binding" evidence="3">
    <location>
        <begin position="87"/>
        <end position="146"/>
    </location>
</feature>
<dbReference type="Pfam" id="PF21054">
    <property type="entry name" value="RUBC_PIKBD"/>
    <property type="match status" value="1"/>
</dbReference>
<dbReference type="Proteomes" id="UP000236370">
    <property type="component" value="Unassembled WGS sequence"/>
</dbReference>
<evidence type="ECO:0000313" key="5">
    <source>
        <dbReference type="Proteomes" id="UP000236370"/>
    </source>
</evidence>
<organism evidence="4 5">
    <name type="scientific">Pan troglodytes</name>
    <name type="common">Chimpanzee</name>
    <dbReference type="NCBI Taxonomy" id="9598"/>
    <lineage>
        <taxon>Eukaryota</taxon>
        <taxon>Metazoa</taxon>
        <taxon>Chordata</taxon>
        <taxon>Craniata</taxon>
        <taxon>Vertebrata</taxon>
        <taxon>Euteleostomi</taxon>
        <taxon>Mammalia</taxon>
        <taxon>Eutheria</taxon>
        <taxon>Euarchontoglires</taxon>
        <taxon>Primates</taxon>
        <taxon>Haplorrhini</taxon>
        <taxon>Catarrhini</taxon>
        <taxon>Hominidae</taxon>
        <taxon>Pan</taxon>
    </lineage>
</organism>
<feature type="non-terminal residue" evidence="4">
    <location>
        <position position="147"/>
    </location>
</feature>
<dbReference type="InterPro" id="IPR052428">
    <property type="entry name" value="Autophagy_HostDef_Reg"/>
</dbReference>
<comment type="caution">
    <text evidence="4">The sequence shown here is derived from an EMBL/GenBank/DDBJ whole genome shotgun (WGS) entry which is preliminary data.</text>
</comment>
<keyword evidence="1" id="KW-0072">Autophagy</keyword>
<gene>
    <name evidence="4" type="ORF">CK820_G0045924</name>
</gene>
<dbReference type="GO" id="GO:0006914">
    <property type="term" value="P:autophagy"/>
    <property type="evidence" value="ECO:0007669"/>
    <property type="project" value="UniProtKB-KW"/>
</dbReference>
<evidence type="ECO:0000256" key="1">
    <source>
        <dbReference type="ARBA" id="ARBA00023006"/>
    </source>
</evidence>
<sequence>LGDQEGGGESQLSSVLRRSSFSEGQTLTVTSGAKKSHIRSHSDTSIASRGAPEGGRYLCSGEGMFRRPSEGQSLISYLSEQDFGSCADLEKENAHFSISESLIAAIELMKCNMMSQCLEEEEVEEEDSDREIQELKQKIRLRRQQIR</sequence>
<protein>
    <submittedName>
        <fullName evidence="4">RUBCN isoform 6</fullName>
    </submittedName>
</protein>
<dbReference type="EMBL" id="NBAG03000439">
    <property type="protein sequence ID" value="PNI24278.1"/>
    <property type="molecule type" value="Genomic_DNA"/>
</dbReference>
<evidence type="ECO:0000256" key="2">
    <source>
        <dbReference type="SAM" id="MobiDB-lite"/>
    </source>
</evidence>
<dbReference type="PANTHER" id="PTHR45971:SF3">
    <property type="entry name" value="RUN DOMAIN BECLIN-1-INTERACTING AND CYSTEINE-RICH DOMAIN-CONTAINING PROTEIN"/>
    <property type="match status" value="1"/>
</dbReference>
<dbReference type="AlphaFoldDB" id="A0A2J8JND8"/>
<evidence type="ECO:0000259" key="3">
    <source>
        <dbReference type="Pfam" id="PF21054"/>
    </source>
</evidence>
<proteinExistence type="predicted"/>
<dbReference type="PANTHER" id="PTHR45971">
    <property type="entry name" value="PHOX (PX) DOMAIN-CONTAINING PROTEIN"/>
    <property type="match status" value="1"/>
</dbReference>
<dbReference type="InterPro" id="IPR048569">
    <property type="entry name" value="RUBC_PIKBD"/>
</dbReference>
<feature type="compositionally biased region" description="Polar residues" evidence="2">
    <location>
        <begin position="10"/>
        <end position="33"/>
    </location>
</feature>
<evidence type="ECO:0000313" key="4">
    <source>
        <dbReference type="EMBL" id="PNI24278.1"/>
    </source>
</evidence>